<dbReference type="InterPro" id="IPR002187">
    <property type="entry name" value="N-reg_PII"/>
</dbReference>
<reference evidence="1 2" key="1">
    <citation type="submission" date="2020-03" db="EMBL/GenBank/DDBJ databases">
        <title>Genomic Encyclopedia of Type Strains, Phase IV (KMG-IV): sequencing the most valuable type-strain genomes for metagenomic binning, comparative biology and taxonomic classification.</title>
        <authorList>
            <person name="Goeker M."/>
        </authorList>
    </citation>
    <scope>NUCLEOTIDE SEQUENCE [LARGE SCALE GENOMIC DNA]</scope>
    <source>
        <strain evidence="1 2">DSM 24233</strain>
    </source>
</reference>
<accession>A0A846QHC2</accession>
<organism evidence="1 2">
    <name type="scientific">Desulfobaculum xiamenense</name>
    <dbReference type="NCBI Taxonomy" id="995050"/>
    <lineage>
        <taxon>Bacteria</taxon>
        <taxon>Pseudomonadati</taxon>
        <taxon>Thermodesulfobacteriota</taxon>
        <taxon>Desulfovibrionia</taxon>
        <taxon>Desulfovibrionales</taxon>
        <taxon>Desulfovibrionaceae</taxon>
        <taxon>Desulfobaculum</taxon>
    </lineage>
</organism>
<name>A0A846QHC2_9BACT</name>
<dbReference type="GO" id="GO:0006808">
    <property type="term" value="P:regulation of nitrogen utilization"/>
    <property type="evidence" value="ECO:0007669"/>
    <property type="project" value="InterPro"/>
</dbReference>
<keyword evidence="2" id="KW-1185">Reference proteome</keyword>
<evidence type="ECO:0000313" key="1">
    <source>
        <dbReference type="EMBL" id="NJB68226.1"/>
    </source>
</evidence>
<dbReference type="AlphaFoldDB" id="A0A846QHC2"/>
<dbReference type="GO" id="GO:0005524">
    <property type="term" value="F:ATP binding"/>
    <property type="evidence" value="ECO:0007669"/>
    <property type="project" value="TreeGrafter"/>
</dbReference>
<dbReference type="PANTHER" id="PTHR30115:SF18">
    <property type="entry name" value="NITROGEN REGULATORY PROTEIN P-II"/>
    <property type="match status" value="1"/>
</dbReference>
<dbReference type="PRINTS" id="PR00340">
    <property type="entry name" value="PIIGLNB"/>
</dbReference>
<comment type="caution">
    <text evidence="1">The sequence shown here is derived from an EMBL/GenBank/DDBJ whole genome shotgun (WGS) entry which is preliminary data.</text>
</comment>
<dbReference type="GO" id="GO:0030234">
    <property type="term" value="F:enzyme regulator activity"/>
    <property type="evidence" value="ECO:0007669"/>
    <property type="project" value="InterPro"/>
</dbReference>
<dbReference type="SUPFAM" id="SSF54913">
    <property type="entry name" value="GlnB-like"/>
    <property type="match status" value="1"/>
</dbReference>
<evidence type="ECO:0000313" key="2">
    <source>
        <dbReference type="Proteomes" id="UP000580856"/>
    </source>
</evidence>
<dbReference type="PANTHER" id="PTHR30115">
    <property type="entry name" value="NITROGEN REGULATORY PROTEIN P-II"/>
    <property type="match status" value="1"/>
</dbReference>
<sequence length="119" mass="12920">MKLVIAYIRPERLNAVKKALYARDIFSMTVTNVLGSGRQKGFVETYRGLPVEVNLLKKVRLEIGVNDNFEDAAIEAVSEGAHTGSEGDGVIFVLDIARSLRIRTGETDIAAVAATRVTA</sequence>
<protein>
    <submittedName>
        <fullName evidence="1">Nitrogen regulatory protein P-II 1</fullName>
    </submittedName>
</protein>
<dbReference type="InterPro" id="IPR011322">
    <property type="entry name" value="N-reg_PII-like_a/b"/>
</dbReference>
<dbReference type="Gene3D" id="3.30.70.120">
    <property type="match status" value="1"/>
</dbReference>
<dbReference type="RefSeq" id="WP_167941309.1">
    <property type="nucleotide sequence ID" value="NZ_JAATJA010000002.1"/>
</dbReference>
<proteinExistence type="predicted"/>
<dbReference type="PROSITE" id="PS51343">
    <property type="entry name" value="PII_GLNB_DOM"/>
    <property type="match status" value="1"/>
</dbReference>
<dbReference type="EMBL" id="JAATJA010000002">
    <property type="protein sequence ID" value="NJB68226.1"/>
    <property type="molecule type" value="Genomic_DNA"/>
</dbReference>
<dbReference type="Proteomes" id="UP000580856">
    <property type="component" value="Unassembled WGS sequence"/>
</dbReference>
<dbReference type="SMART" id="SM00938">
    <property type="entry name" value="P-II"/>
    <property type="match status" value="1"/>
</dbReference>
<dbReference type="Pfam" id="PF00543">
    <property type="entry name" value="P-II"/>
    <property type="match status" value="1"/>
</dbReference>
<dbReference type="GO" id="GO:0005829">
    <property type="term" value="C:cytosol"/>
    <property type="evidence" value="ECO:0007669"/>
    <property type="project" value="TreeGrafter"/>
</dbReference>
<dbReference type="InterPro" id="IPR015867">
    <property type="entry name" value="N-reg_PII/ATP_PRibTrfase_C"/>
</dbReference>
<gene>
    <name evidence="1" type="ORF">GGQ74_001899</name>
</gene>